<comment type="catalytic activity">
    <reaction evidence="5">
        <text>a di-trans,poly-cis-dolichal + NADP(+) = a di-trans,poly-cis-polyprenal + NADPH + H(+)</text>
        <dbReference type="Rhea" id="RHEA:80727"/>
        <dbReference type="Rhea" id="RHEA-COMP:19536"/>
        <dbReference type="Rhea" id="RHEA-COMP:19537"/>
        <dbReference type="ChEBI" id="CHEBI:15378"/>
        <dbReference type="ChEBI" id="CHEBI:57783"/>
        <dbReference type="ChEBI" id="CHEBI:58349"/>
        <dbReference type="ChEBI" id="CHEBI:231623"/>
        <dbReference type="ChEBI" id="CHEBI:231637"/>
        <dbReference type="EC" id="1.3.1.94"/>
    </reaction>
    <physiologicalReaction direction="right-to-left" evidence="5">
        <dbReference type="Rhea" id="RHEA:80729"/>
    </physiologicalReaction>
</comment>
<gene>
    <name evidence="7" type="primary">KNAG0D01650</name>
    <name evidence="7" type="ordered locus">KNAG_0D01650</name>
</gene>
<dbReference type="GeneID" id="34525606"/>
<dbReference type="GO" id="GO:0003865">
    <property type="term" value="F:3-oxo-5-alpha-steroid 4-dehydrogenase activity"/>
    <property type="evidence" value="ECO:0007669"/>
    <property type="project" value="TreeGrafter"/>
</dbReference>
<keyword evidence="3 5" id="KW-1133">Transmembrane helix</keyword>
<dbReference type="GO" id="GO:0160198">
    <property type="term" value="F:polyprenal reductase activity"/>
    <property type="evidence" value="ECO:0007669"/>
    <property type="project" value="UniProtKB-EC"/>
</dbReference>
<comment type="similarity">
    <text evidence="5">Belongs to the steroid 5-alpha reductase family. Polyprenal reductase subfamily.</text>
</comment>
<dbReference type="GO" id="GO:0007124">
    <property type="term" value="P:pseudohyphal growth"/>
    <property type="evidence" value="ECO:0007669"/>
    <property type="project" value="EnsemblFungi"/>
</dbReference>
<reference evidence="7 8" key="1">
    <citation type="journal article" date="2011" name="Proc. Natl. Acad. Sci. U.S.A.">
        <title>Evolutionary erosion of yeast sex chromosomes by mating-type switching accidents.</title>
        <authorList>
            <person name="Gordon J.L."/>
            <person name="Armisen D."/>
            <person name="Proux-Wera E."/>
            <person name="Oheigeartaigh S.S."/>
            <person name="Byrne K.P."/>
            <person name="Wolfe K.H."/>
        </authorList>
    </citation>
    <scope>NUCLEOTIDE SEQUENCE [LARGE SCALE GENOMIC DNA]</scope>
    <source>
        <strain evidence="8">ATCC MYA-139 / BCRC 22969 / CBS 8797 / CCRC 22969 / KCTC 17520 / NBRC 10181 / NCYC 3082</strain>
    </source>
</reference>
<evidence type="ECO:0000256" key="1">
    <source>
        <dbReference type="ARBA" id="ARBA00004127"/>
    </source>
</evidence>
<dbReference type="GO" id="GO:0043048">
    <property type="term" value="P:dolichyl monophosphate biosynthetic process"/>
    <property type="evidence" value="ECO:0007669"/>
    <property type="project" value="EnsemblFungi"/>
</dbReference>
<keyword evidence="5" id="KW-0521">NADP</keyword>
<dbReference type="eggNOG" id="KOG1640">
    <property type="taxonomic scope" value="Eukaryota"/>
</dbReference>
<keyword evidence="8" id="KW-1185">Reference proteome</keyword>
<dbReference type="GO" id="GO:0102389">
    <property type="term" value="F:polyprenol reductase activity"/>
    <property type="evidence" value="ECO:0007669"/>
    <property type="project" value="UniProtKB-UniRule"/>
</dbReference>
<dbReference type="GO" id="GO:0016095">
    <property type="term" value="P:polyprenol catabolic process"/>
    <property type="evidence" value="ECO:0007669"/>
    <property type="project" value="UniProtKB-UniRule"/>
</dbReference>
<evidence type="ECO:0000256" key="5">
    <source>
        <dbReference type="RuleBase" id="RU367081"/>
    </source>
</evidence>
<proteinExistence type="inferred from homology"/>
<dbReference type="UniPathway" id="UPA00378"/>
<comment type="function">
    <text evidence="5">Plays a key role in early steps of protein N-linked glycosylation by being involved in the conversion of polyprenol into dolichol. Acts as a polyprenal reductase that mediates the reduction of polyprenal into dolichal in a NADP-dependent mechanism. Dolichols are required for the synthesis of dolichol-linked monosaccharides and the oligosaccharide precursor used for N-glycosylation.</text>
</comment>
<accession>J7RXT5</accession>
<comment type="caution">
    <text evidence="5">Lacks conserved residue(s) required for the propagation of feature annotation.</text>
</comment>
<comment type="subcellular location">
    <subcellularLocation>
        <location evidence="1">Endomembrane system</location>
        <topology evidence="1">Multi-pass membrane protein</topology>
    </subcellularLocation>
    <subcellularLocation>
        <location evidence="5">Endoplasmic reticulum membrane</location>
    </subcellularLocation>
</comment>
<evidence type="ECO:0000256" key="2">
    <source>
        <dbReference type="ARBA" id="ARBA00022692"/>
    </source>
</evidence>
<dbReference type="GO" id="GO:0006488">
    <property type="term" value="P:dolichol-linked oligosaccharide biosynthetic process"/>
    <property type="evidence" value="ECO:0007669"/>
    <property type="project" value="UniProtKB-UniRule"/>
</dbReference>
<dbReference type="EMBL" id="HE978317">
    <property type="protein sequence ID" value="CCK69917.1"/>
    <property type="molecule type" value="Genomic_DNA"/>
</dbReference>
<evidence type="ECO:0000313" key="7">
    <source>
        <dbReference type="EMBL" id="CCK69917.1"/>
    </source>
</evidence>
<evidence type="ECO:0000256" key="3">
    <source>
        <dbReference type="ARBA" id="ARBA00022989"/>
    </source>
</evidence>
<evidence type="ECO:0000259" key="6">
    <source>
        <dbReference type="Pfam" id="PF02544"/>
    </source>
</evidence>
<dbReference type="STRING" id="1071383.J7RXT5"/>
<organism evidence="7 8">
    <name type="scientific">Huiozyma naganishii (strain ATCC MYA-139 / BCRC 22969 / CBS 8797 / KCTC 17520 / NBRC 10181 / NCYC 3082 / Yp74L-3)</name>
    <name type="common">Yeast</name>
    <name type="synonym">Kazachstania naganishii</name>
    <dbReference type="NCBI Taxonomy" id="1071383"/>
    <lineage>
        <taxon>Eukaryota</taxon>
        <taxon>Fungi</taxon>
        <taxon>Dikarya</taxon>
        <taxon>Ascomycota</taxon>
        <taxon>Saccharomycotina</taxon>
        <taxon>Saccharomycetes</taxon>
        <taxon>Saccharomycetales</taxon>
        <taxon>Saccharomycetaceae</taxon>
        <taxon>Huiozyma</taxon>
    </lineage>
</organism>
<evidence type="ECO:0000256" key="4">
    <source>
        <dbReference type="ARBA" id="ARBA00023136"/>
    </source>
</evidence>
<dbReference type="Pfam" id="PF02544">
    <property type="entry name" value="Steroid_dh"/>
    <property type="match status" value="1"/>
</dbReference>
<dbReference type="AlphaFoldDB" id="J7RXT5"/>
<dbReference type="GO" id="GO:0005789">
    <property type="term" value="C:endoplasmic reticulum membrane"/>
    <property type="evidence" value="ECO:0007669"/>
    <property type="project" value="UniProtKB-SubCell"/>
</dbReference>
<dbReference type="InterPro" id="IPR001104">
    <property type="entry name" value="3-oxo-5_a-steroid_4-DH_C"/>
</dbReference>
<dbReference type="HOGENOM" id="CLU_044409_0_0_1"/>
<keyword evidence="5" id="KW-0256">Endoplasmic reticulum</keyword>
<dbReference type="RefSeq" id="XP_022464163.1">
    <property type="nucleotide sequence ID" value="XM_022607582.1"/>
</dbReference>
<evidence type="ECO:0000313" key="8">
    <source>
        <dbReference type="Proteomes" id="UP000006310"/>
    </source>
</evidence>
<dbReference type="KEGG" id="kng:KNAG_0D01650"/>
<dbReference type="OrthoDB" id="541710at2759"/>
<dbReference type="InterPro" id="IPR039698">
    <property type="entry name" value="Dfg10/SRD5A3"/>
</dbReference>
<name>J7RXT5_HUIN7</name>
<feature type="domain" description="3-oxo-5-alpha-steroid 4-dehydrogenase C-terminal" evidence="6">
    <location>
        <begin position="135"/>
        <end position="250"/>
    </location>
</feature>
<dbReference type="PANTHER" id="PTHR14624:SF0">
    <property type="entry name" value="POLYPRENOL REDUCTASE"/>
    <property type="match status" value="1"/>
</dbReference>
<dbReference type="PANTHER" id="PTHR14624">
    <property type="entry name" value="DFG10 PROTEIN"/>
    <property type="match status" value="1"/>
</dbReference>
<keyword evidence="5" id="KW-0560">Oxidoreductase</keyword>
<protein>
    <recommendedName>
        <fullName evidence="5">Polyprenal reductase</fullName>
        <ecNumber evidence="5">1.3.1.94</ecNumber>
    </recommendedName>
</protein>
<comment type="pathway">
    <text evidence="5">Protein modification; protein glycosylation.</text>
</comment>
<dbReference type="EC" id="1.3.1.94" evidence="5"/>
<dbReference type="Proteomes" id="UP000006310">
    <property type="component" value="Chromosome 4"/>
</dbReference>
<reference evidence="8" key="2">
    <citation type="submission" date="2012-08" db="EMBL/GenBank/DDBJ databases">
        <title>Genome sequence of Kazachstania naganishii.</title>
        <authorList>
            <person name="Gordon J.L."/>
            <person name="Armisen D."/>
            <person name="Proux-Wera E."/>
            <person name="OhEigeartaigh S.S."/>
            <person name="Byrne K.P."/>
            <person name="Wolfe K.H."/>
        </authorList>
    </citation>
    <scope>NUCLEOTIDE SEQUENCE [LARGE SCALE GENOMIC DNA]</scope>
    <source>
        <strain evidence="8">ATCC MYA-139 / BCRC 22969 / CBS 8797 / CCRC 22969 / KCTC 17520 / NBRC 10181 / NCYC 3082</strain>
    </source>
</reference>
<feature type="transmembrane region" description="Helical" evidence="5">
    <location>
        <begin position="12"/>
        <end position="31"/>
    </location>
</feature>
<keyword evidence="4 5" id="KW-0472">Membrane</keyword>
<dbReference type="OMA" id="RFYETNF"/>
<keyword evidence="2 5" id="KW-0812">Transmembrane</keyword>
<sequence length="250" mass="29178">MIDLLFKFAKYFLPSTCILGLVCIVVAKLQLPDFLEYGKTLRNHDNNENSGVLELLAHFTLPKSLFSHFYVISFAFSLFEVIVYPNQDLVWILMAHSLRRLYETLFVCKYNENSRMNWSHYAVGIWFYSSLHVVTITKLYQNDISEKISPIITVIFCLASADQYRNHVILSNLIKYSLPKRGLFRYTCCPHYLDEIVIYASLTAINIDYAWLLIWVVISLSVSATETREYYLHKFKDEPVPSSAIIPFIW</sequence>
<dbReference type="PROSITE" id="PS50244">
    <property type="entry name" value="S5A_REDUCTASE"/>
    <property type="match status" value="1"/>
</dbReference>
<feature type="transmembrane region" description="Helical" evidence="5">
    <location>
        <begin position="65"/>
        <end position="84"/>
    </location>
</feature>